<dbReference type="Proteomes" id="UP000032142">
    <property type="component" value="Unassembled WGS sequence"/>
</dbReference>
<accession>A0A0B0PJP0</accession>
<sequence>MCKAWDRNMYKLRFIISFQVQLIINFKLIAICSHQIFL</sequence>
<dbReference type="EMBL" id="KN431597">
    <property type="protein sequence ID" value="KHG25200.1"/>
    <property type="molecule type" value="Genomic_DNA"/>
</dbReference>
<protein>
    <submittedName>
        <fullName evidence="1">Uncharacterized protein</fullName>
    </submittedName>
</protein>
<proteinExistence type="predicted"/>
<evidence type="ECO:0000313" key="2">
    <source>
        <dbReference type="Proteomes" id="UP000032142"/>
    </source>
</evidence>
<reference evidence="2" key="1">
    <citation type="submission" date="2014-09" db="EMBL/GenBank/DDBJ databases">
        <authorList>
            <person name="Mudge J."/>
            <person name="Ramaraj T."/>
            <person name="Lindquist I.E."/>
            <person name="Bharti A.K."/>
            <person name="Sundararajan A."/>
            <person name="Cameron C.T."/>
            <person name="Woodward J.E."/>
            <person name="May G.D."/>
            <person name="Brubaker C."/>
            <person name="Broadhvest J."/>
            <person name="Wilkins T.A."/>
        </authorList>
    </citation>
    <scope>NUCLEOTIDE SEQUENCE</scope>
    <source>
        <strain evidence="2">cv. AKA8401</strain>
    </source>
</reference>
<organism evidence="1 2">
    <name type="scientific">Gossypium arboreum</name>
    <name type="common">Tree cotton</name>
    <name type="synonym">Gossypium nanking</name>
    <dbReference type="NCBI Taxonomy" id="29729"/>
    <lineage>
        <taxon>Eukaryota</taxon>
        <taxon>Viridiplantae</taxon>
        <taxon>Streptophyta</taxon>
        <taxon>Embryophyta</taxon>
        <taxon>Tracheophyta</taxon>
        <taxon>Spermatophyta</taxon>
        <taxon>Magnoliopsida</taxon>
        <taxon>eudicotyledons</taxon>
        <taxon>Gunneridae</taxon>
        <taxon>Pentapetalae</taxon>
        <taxon>rosids</taxon>
        <taxon>malvids</taxon>
        <taxon>Malvales</taxon>
        <taxon>Malvaceae</taxon>
        <taxon>Malvoideae</taxon>
        <taxon>Gossypium</taxon>
    </lineage>
</organism>
<keyword evidence="2" id="KW-1185">Reference proteome</keyword>
<evidence type="ECO:0000313" key="1">
    <source>
        <dbReference type="EMBL" id="KHG25200.1"/>
    </source>
</evidence>
<dbReference type="AlphaFoldDB" id="A0A0B0PJP0"/>
<gene>
    <name evidence="1" type="ORF">F383_02186</name>
</gene>
<name>A0A0B0PJP0_GOSAR</name>